<evidence type="ECO:0000256" key="1">
    <source>
        <dbReference type="ARBA" id="ARBA00001947"/>
    </source>
</evidence>
<dbReference type="VEuPathDB" id="FungiDB:LEMA_P030210.1"/>
<dbReference type="PANTHER" id="PTHR43350:SF2">
    <property type="entry name" value="GROES-LIKE ZINC-BINDING ALCOHOL DEHYDROGENASE FAMILY PROTEIN"/>
    <property type="match status" value="1"/>
</dbReference>
<dbReference type="PROSITE" id="PS00059">
    <property type="entry name" value="ADH_ZINC"/>
    <property type="match status" value="1"/>
</dbReference>
<organism evidence="10">
    <name type="scientific">Leptosphaeria maculans (strain JN3 / isolate v23.1.3 / race Av1-4-5-6-7-8)</name>
    <name type="common">Blackleg fungus</name>
    <name type="synonym">Phoma lingam</name>
    <dbReference type="NCBI Taxonomy" id="985895"/>
    <lineage>
        <taxon>Eukaryota</taxon>
        <taxon>Fungi</taxon>
        <taxon>Dikarya</taxon>
        <taxon>Ascomycota</taxon>
        <taxon>Pezizomycotina</taxon>
        <taxon>Dothideomycetes</taxon>
        <taxon>Pleosporomycetidae</taxon>
        <taxon>Pleosporales</taxon>
        <taxon>Pleosporineae</taxon>
        <taxon>Leptosphaeriaceae</taxon>
        <taxon>Plenodomus</taxon>
        <taxon>Plenodomus lingam/Leptosphaeria maculans species complex</taxon>
    </lineage>
</organism>
<dbReference type="HOGENOM" id="CLU_026673_14_1_1"/>
<evidence type="ECO:0000256" key="2">
    <source>
        <dbReference type="ARBA" id="ARBA00008072"/>
    </source>
</evidence>
<dbReference type="EMBL" id="FP929127">
    <property type="protein sequence ID" value="CBX95869.1"/>
    <property type="molecule type" value="Genomic_DNA"/>
</dbReference>
<dbReference type="Proteomes" id="UP000002668">
    <property type="component" value="Genome"/>
</dbReference>
<name>E4ZW93_LEPMJ</name>
<dbReference type="AlphaFoldDB" id="E4ZW93"/>
<keyword evidence="10" id="KW-1185">Reference proteome</keyword>
<dbReference type="PANTHER" id="PTHR43350">
    <property type="entry name" value="NAD-DEPENDENT ALCOHOL DEHYDROGENASE"/>
    <property type="match status" value="1"/>
</dbReference>
<dbReference type="InParanoid" id="E4ZW93"/>
<dbReference type="InterPro" id="IPR011032">
    <property type="entry name" value="GroES-like_sf"/>
</dbReference>
<dbReference type="Gene3D" id="3.40.50.720">
    <property type="entry name" value="NAD(P)-binding Rossmann-like Domain"/>
    <property type="match status" value="1"/>
</dbReference>
<dbReference type="Pfam" id="PF08240">
    <property type="entry name" value="ADH_N"/>
    <property type="match status" value="1"/>
</dbReference>
<feature type="domain" description="Enoyl reductase (ER)" evidence="8">
    <location>
        <begin position="189"/>
        <end position="552"/>
    </location>
</feature>
<feature type="region of interest" description="Disordered" evidence="7">
    <location>
        <begin position="1"/>
        <end position="73"/>
    </location>
</feature>
<dbReference type="OMA" id="ERHPAYC"/>
<evidence type="ECO:0000256" key="7">
    <source>
        <dbReference type="SAM" id="MobiDB-lite"/>
    </source>
</evidence>
<dbReference type="eggNOG" id="KOG0022">
    <property type="taxonomic scope" value="Eukaryota"/>
</dbReference>
<keyword evidence="4 6" id="KW-0862">Zinc</keyword>
<dbReference type="SUPFAM" id="SSF51735">
    <property type="entry name" value="NAD(P)-binding Rossmann-fold domains"/>
    <property type="match status" value="1"/>
</dbReference>
<comment type="cofactor">
    <cofactor evidence="1 6">
        <name>Zn(2+)</name>
        <dbReference type="ChEBI" id="CHEBI:29105"/>
    </cofactor>
</comment>
<evidence type="ECO:0000256" key="6">
    <source>
        <dbReference type="RuleBase" id="RU361277"/>
    </source>
</evidence>
<evidence type="ECO:0000313" key="9">
    <source>
        <dbReference type="EMBL" id="CBX95869.1"/>
    </source>
</evidence>
<dbReference type="OrthoDB" id="1560166at2759"/>
<dbReference type="CDD" id="cd08278">
    <property type="entry name" value="benzyl_alcohol_DH"/>
    <property type="match status" value="1"/>
</dbReference>
<evidence type="ECO:0000313" key="10">
    <source>
        <dbReference type="Proteomes" id="UP000002668"/>
    </source>
</evidence>
<reference evidence="10" key="1">
    <citation type="journal article" date="2011" name="Nat. Commun.">
        <title>Effector diversification within compartments of the Leptosphaeria maculans genome affected by Repeat-Induced Point mutations.</title>
        <authorList>
            <person name="Rouxel T."/>
            <person name="Grandaubert J."/>
            <person name="Hane J.K."/>
            <person name="Hoede C."/>
            <person name="van de Wouw A.P."/>
            <person name="Couloux A."/>
            <person name="Dominguez V."/>
            <person name="Anthouard V."/>
            <person name="Bally P."/>
            <person name="Bourras S."/>
            <person name="Cozijnsen A.J."/>
            <person name="Ciuffetti L.M."/>
            <person name="Degrave A."/>
            <person name="Dilmaghani A."/>
            <person name="Duret L."/>
            <person name="Fudal I."/>
            <person name="Goodwin S.B."/>
            <person name="Gout L."/>
            <person name="Glaser N."/>
            <person name="Linglin J."/>
            <person name="Kema G.H.J."/>
            <person name="Lapalu N."/>
            <person name="Lawrence C.B."/>
            <person name="May K."/>
            <person name="Meyer M."/>
            <person name="Ollivier B."/>
            <person name="Poulain J."/>
            <person name="Schoch C.L."/>
            <person name="Simon A."/>
            <person name="Spatafora J.W."/>
            <person name="Stachowiak A."/>
            <person name="Turgeon B.G."/>
            <person name="Tyler B.M."/>
            <person name="Vincent D."/>
            <person name="Weissenbach J."/>
            <person name="Amselem J."/>
            <person name="Quesneville H."/>
            <person name="Oliver R.P."/>
            <person name="Wincker P."/>
            <person name="Balesdent M.-H."/>
            <person name="Howlett B.J."/>
        </authorList>
    </citation>
    <scope>NUCLEOTIDE SEQUENCE [LARGE SCALE GENOMIC DNA]</scope>
    <source>
        <strain evidence="10">JN3 / isolate v23.1.3 / race Av1-4-5-6-7-8</strain>
    </source>
</reference>
<dbReference type="GO" id="GO:0008270">
    <property type="term" value="F:zinc ion binding"/>
    <property type="evidence" value="ECO:0007669"/>
    <property type="project" value="InterPro"/>
</dbReference>
<keyword evidence="3 6" id="KW-0479">Metal-binding</keyword>
<keyword evidence="5" id="KW-0560">Oxidoreductase</keyword>
<dbReference type="GO" id="GO:0016491">
    <property type="term" value="F:oxidoreductase activity"/>
    <property type="evidence" value="ECO:0007669"/>
    <property type="project" value="UniProtKB-KW"/>
</dbReference>
<evidence type="ECO:0000256" key="5">
    <source>
        <dbReference type="ARBA" id="ARBA00023002"/>
    </source>
</evidence>
<sequence length="554" mass="59843">MSLPCDKPAKVSWLADITNPKADSAREQPQPLEPPNPSPDADQSTEPTPNERNLSPTPRKNPTSKPPQCPNVESRRIRASHWWQLRFIECLLPTMSWNNCWKYERCGNCEVPLRASKRGYWRRSSLTEKLTEADSMEILITHTFTAIEHHSNRLTLRPPTPSTQVKIPTTTMAYPNPTTAILSHAPQNGSVQWRKTSVNIRDPLEDEVLVRIVASGICHTDVVLSLTPPDAPGFSPYPKVVGHEGAGIVEKVGSGITHTKPGDKVLLSFDYCGQASCRGCAEETPGYCSEFHGRNLFSAPDVYRTEGGDDAVSGLFFGQSSFSQLAIAKGSSTLNVEGLVKDVEELRLFAPMGCGYQTGAGAVTELADVKSGDAVAIFGLGGVGMSALLAAKIRNAHTIIAVDRIPSRLSLALELGATHVIDTSTLPSLTNDLVAAIRAIAPGGTNATFDTTGVKPIIDAGCQALGAKGQMVLIGIVEGGMNIDLGSLMSFGHNIRGCVEGNAQPNKFVPKMIEWYRQGKFPIEKLTKIYSSDDYTTALKETHSGETIKAILVW</sequence>
<dbReference type="SUPFAM" id="SSF50129">
    <property type="entry name" value="GroES-like"/>
    <property type="match status" value="1"/>
</dbReference>
<comment type="similarity">
    <text evidence="2 6">Belongs to the zinc-containing alcohol dehydrogenase family.</text>
</comment>
<dbReference type="SMART" id="SM00829">
    <property type="entry name" value="PKS_ER"/>
    <property type="match status" value="1"/>
</dbReference>
<evidence type="ECO:0000256" key="4">
    <source>
        <dbReference type="ARBA" id="ARBA00022833"/>
    </source>
</evidence>
<dbReference type="InterPro" id="IPR020843">
    <property type="entry name" value="ER"/>
</dbReference>
<accession>E4ZW93</accession>
<dbReference type="Pfam" id="PF00107">
    <property type="entry name" value="ADH_zinc_N"/>
    <property type="match status" value="1"/>
</dbReference>
<feature type="compositionally biased region" description="Polar residues" evidence="7">
    <location>
        <begin position="41"/>
        <end position="63"/>
    </location>
</feature>
<protein>
    <recommendedName>
        <fullName evidence="8">Enoyl reductase (ER) domain-containing protein</fullName>
    </recommendedName>
</protein>
<dbReference type="InterPro" id="IPR013149">
    <property type="entry name" value="ADH-like_C"/>
</dbReference>
<dbReference type="InterPro" id="IPR036291">
    <property type="entry name" value="NAD(P)-bd_dom_sf"/>
</dbReference>
<evidence type="ECO:0000256" key="3">
    <source>
        <dbReference type="ARBA" id="ARBA00022723"/>
    </source>
</evidence>
<evidence type="ECO:0000259" key="8">
    <source>
        <dbReference type="SMART" id="SM00829"/>
    </source>
</evidence>
<proteinExistence type="inferred from homology"/>
<dbReference type="InterPro" id="IPR002328">
    <property type="entry name" value="ADH_Zn_CS"/>
</dbReference>
<dbReference type="STRING" id="985895.E4ZW93"/>
<dbReference type="Gene3D" id="3.90.180.10">
    <property type="entry name" value="Medium-chain alcohol dehydrogenases, catalytic domain"/>
    <property type="match status" value="1"/>
</dbReference>
<dbReference type="InterPro" id="IPR013154">
    <property type="entry name" value="ADH-like_N"/>
</dbReference>
<gene>
    <name evidence="9" type="ORF">LEMA_P030210.1</name>
</gene>